<dbReference type="RefSeq" id="WP_101310219.1">
    <property type="nucleotide sequence ID" value="NZ_MVDE01000018.1"/>
</dbReference>
<evidence type="ECO:0000313" key="3">
    <source>
        <dbReference type="Proteomes" id="UP000233618"/>
    </source>
</evidence>
<sequence>MKKARIILFGMLFGLIAISANAQASDFFVGKWAILVTGIPNGDATSYFTFERVDGKITGFTKTEGAAAIKFSRVEEDGDEVTAYFTSASGYDVYLYIEKIDENHVEGSMMDMFDCTGERVVEDKKE</sequence>
<dbReference type="Proteomes" id="UP000233618">
    <property type="component" value="Unassembled WGS sequence"/>
</dbReference>
<accession>A0A2N3I6U1</accession>
<proteinExistence type="predicted"/>
<reference evidence="2 3" key="1">
    <citation type="journal article" date="2017" name="Front. Microbiol.">
        <title>Labilibaculum manganireducens gen. nov., sp. nov. and Labilibaculum filiforme sp. nov., Novel Bacteroidetes Isolated from Subsurface Sediments of the Baltic Sea.</title>
        <authorList>
            <person name="Vandieken V."/>
            <person name="Marshall I.P."/>
            <person name="Niemann H."/>
            <person name="Engelen B."/>
            <person name="Cypionka H."/>
        </authorList>
    </citation>
    <scope>NUCLEOTIDE SEQUENCE [LARGE SCALE GENOMIC DNA]</scope>
    <source>
        <strain evidence="2 3">59.10-2M</strain>
    </source>
</reference>
<keyword evidence="3" id="KW-1185">Reference proteome</keyword>
<feature type="signal peptide" evidence="1">
    <location>
        <begin position="1"/>
        <end position="24"/>
    </location>
</feature>
<feature type="chain" id="PRO_5014943541" description="DUF5640 domain-containing protein" evidence="1">
    <location>
        <begin position="25"/>
        <end position="126"/>
    </location>
</feature>
<comment type="caution">
    <text evidence="2">The sequence shown here is derived from an EMBL/GenBank/DDBJ whole genome shotgun (WGS) entry which is preliminary data.</text>
</comment>
<protein>
    <recommendedName>
        <fullName evidence="4">DUF5640 domain-containing protein</fullName>
    </recommendedName>
</protein>
<evidence type="ECO:0000256" key="1">
    <source>
        <dbReference type="SAM" id="SignalP"/>
    </source>
</evidence>
<dbReference type="AlphaFoldDB" id="A0A2N3I6U1"/>
<evidence type="ECO:0000313" key="2">
    <source>
        <dbReference type="EMBL" id="PKQ66007.1"/>
    </source>
</evidence>
<keyword evidence="1" id="KW-0732">Signal</keyword>
<evidence type="ECO:0008006" key="4">
    <source>
        <dbReference type="Google" id="ProtNLM"/>
    </source>
</evidence>
<name>A0A2N3I6U1_9BACT</name>
<gene>
    <name evidence="2" type="ORF">BZG01_12685</name>
</gene>
<dbReference type="EMBL" id="MVDE01000018">
    <property type="protein sequence ID" value="PKQ66007.1"/>
    <property type="molecule type" value="Genomic_DNA"/>
</dbReference>
<organism evidence="2 3">
    <name type="scientific">Labilibaculum manganireducens</name>
    <dbReference type="NCBI Taxonomy" id="1940525"/>
    <lineage>
        <taxon>Bacteria</taxon>
        <taxon>Pseudomonadati</taxon>
        <taxon>Bacteroidota</taxon>
        <taxon>Bacteroidia</taxon>
        <taxon>Marinilabiliales</taxon>
        <taxon>Marinifilaceae</taxon>
        <taxon>Labilibaculum</taxon>
    </lineage>
</organism>